<dbReference type="AlphaFoldDB" id="A0A498L0F5"/>
<dbReference type="InterPro" id="IPR052544">
    <property type="entry name" value="Bacteriocin_Proc_Enz"/>
</dbReference>
<dbReference type="NCBIfam" id="TIGR03605">
    <property type="entry name" value="antibiot_sagB"/>
    <property type="match status" value="1"/>
</dbReference>
<dbReference type="GO" id="GO:0016491">
    <property type="term" value="F:oxidoreductase activity"/>
    <property type="evidence" value="ECO:0007669"/>
    <property type="project" value="InterPro"/>
</dbReference>
<dbReference type="CDD" id="cd02142">
    <property type="entry name" value="McbC_SagB-like_oxidoreductase"/>
    <property type="match status" value="1"/>
</dbReference>
<dbReference type="Pfam" id="PF00881">
    <property type="entry name" value="Nitroreductase"/>
    <property type="match status" value="1"/>
</dbReference>
<protein>
    <submittedName>
        <fullName evidence="3">SagB/ThcOx family dehydrogenase</fullName>
    </submittedName>
</protein>
<evidence type="ECO:0000313" key="4">
    <source>
        <dbReference type="Proteomes" id="UP000289691"/>
    </source>
</evidence>
<dbReference type="PANTHER" id="PTHR43745:SF2">
    <property type="entry name" value="NITROREDUCTASE MJ1384-RELATED"/>
    <property type="match status" value="1"/>
</dbReference>
<proteinExistence type="predicted"/>
<feature type="region of interest" description="Disordered" evidence="1">
    <location>
        <begin position="47"/>
        <end position="72"/>
    </location>
</feature>
<evidence type="ECO:0000259" key="2">
    <source>
        <dbReference type="Pfam" id="PF00881"/>
    </source>
</evidence>
<reference evidence="3 4" key="1">
    <citation type="submission" date="2019-01" db="EMBL/GenBank/DDBJ databases">
        <title>Halorientalis sp. F13-25 a new haloarchaeum isolated from hypersaline water.</title>
        <authorList>
            <person name="Ana D.-V."/>
            <person name="Cristina S.-P."/>
            <person name="Antonio V."/>
        </authorList>
    </citation>
    <scope>NUCLEOTIDE SEQUENCE [LARGE SCALE GENOMIC DNA]</scope>
    <source>
        <strain evidence="3 4">F13-25</strain>
    </source>
</reference>
<dbReference type="EMBL" id="RDFA01000008">
    <property type="protein sequence ID" value="RXK46762.1"/>
    <property type="molecule type" value="Genomic_DNA"/>
</dbReference>
<dbReference type="Gene3D" id="3.40.109.10">
    <property type="entry name" value="NADH Oxidase"/>
    <property type="match status" value="1"/>
</dbReference>
<dbReference type="SUPFAM" id="SSF55469">
    <property type="entry name" value="FMN-dependent nitroreductase-like"/>
    <property type="match status" value="1"/>
</dbReference>
<dbReference type="PANTHER" id="PTHR43745">
    <property type="entry name" value="NITROREDUCTASE MJ1384-RELATED"/>
    <property type="match status" value="1"/>
</dbReference>
<feature type="domain" description="Nitroreductase" evidence="2">
    <location>
        <begin position="62"/>
        <end position="238"/>
    </location>
</feature>
<dbReference type="OrthoDB" id="10206at2157"/>
<evidence type="ECO:0000256" key="1">
    <source>
        <dbReference type="SAM" id="MobiDB-lite"/>
    </source>
</evidence>
<gene>
    <name evidence="3" type="ORF">EAF64_18330</name>
</gene>
<sequence length="241" mass="25268">MSRRTIVTVGAAGVLSAVVGVVVGRFTGLVPGGGDWWEGTATVSLPEPERDGETAVETALDDRRSRREYGPGTVSRADLGQLLWSAQGITEAGTGHRAAPSAGALYPMDLFAVVGSDGVESLDGGVYRYRPDGHELVRGAAENAKSELGRAVEQDAVDEAPLALVVCGADGRTTRKYGDRGRRRYVPLEAGHVGQNVYLQAEALGLSTVAIGAFGDDDVRSTLGVPSNLRPLYVLPVGPRQ</sequence>
<organism evidence="3 4">
    <name type="scientific">Halorientalis pallida</name>
    <dbReference type="NCBI Taxonomy" id="2479928"/>
    <lineage>
        <taxon>Archaea</taxon>
        <taxon>Methanobacteriati</taxon>
        <taxon>Methanobacteriota</taxon>
        <taxon>Stenosarchaea group</taxon>
        <taxon>Halobacteria</taxon>
        <taxon>Halobacteriales</taxon>
        <taxon>Haloarculaceae</taxon>
        <taxon>Halorientalis</taxon>
    </lineage>
</organism>
<keyword evidence="4" id="KW-1185">Reference proteome</keyword>
<feature type="compositionally biased region" description="Basic and acidic residues" evidence="1">
    <location>
        <begin position="60"/>
        <end position="69"/>
    </location>
</feature>
<comment type="caution">
    <text evidence="3">The sequence shown here is derived from an EMBL/GenBank/DDBJ whole genome shotgun (WGS) entry which is preliminary data.</text>
</comment>
<dbReference type="InterPro" id="IPR020051">
    <property type="entry name" value="SagB-type_dehydrogenase"/>
</dbReference>
<evidence type="ECO:0000313" key="3">
    <source>
        <dbReference type="EMBL" id="RXK46762.1"/>
    </source>
</evidence>
<accession>A0A498L0F5</accession>
<dbReference type="InterPro" id="IPR029479">
    <property type="entry name" value="Nitroreductase"/>
</dbReference>
<dbReference type="InterPro" id="IPR000415">
    <property type="entry name" value="Nitroreductase-like"/>
</dbReference>
<dbReference type="Proteomes" id="UP000289691">
    <property type="component" value="Unassembled WGS sequence"/>
</dbReference>
<name>A0A498L0F5_9EURY</name>